<sequence length="112" mass="11383">MAIIPLIPLEVSQAGTPVVLGSANADGHYVPNDGKVFLMGKNADVSAHTVTVTPTAPQVGLSASTPTAVSVAAGAEFCLGPYPPQLFNDVQGRMKVTFDAVTSVTIAAVHVP</sequence>
<organism evidence="1 2">
    <name type="scientific">Kouleothrix aurantiaca</name>
    <dbReference type="NCBI Taxonomy" id="186479"/>
    <lineage>
        <taxon>Bacteria</taxon>
        <taxon>Bacillati</taxon>
        <taxon>Chloroflexota</taxon>
        <taxon>Chloroflexia</taxon>
        <taxon>Chloroflexales</taxon>
        <taxon>Roseiflexineae</taxon>
        <taxon>Roseiflexaceae</taxon>
        <taxon>Kouleothrix</taxon>
    </lineage>
</organism>
<reference evidence="1 2" key="1">
    <citation type="submission" date="2015-09" db="EMBL/GenBank/DDBJ databases">
        <title>Draft genome sequence of Kouleothrix aurantiaca JCM 19913.</title>
        <authorList>
            <person name="Hemp J."/>
        </authorList>
    </citation>
    <scope>NUCLEOTIDE SEQUENCE [LARGE SCALE GENOMIC DNA]</scope>
    <source>
        <strain evidence="1 2">COM-B</strain>
    </source>
</reference>
<evidence type="ECO:0000313" key="1">
    <source>
        <dbReference type="EMBL" id="KPV54856.1"/>
    </source>
</evidence>
<evidence type="ECO:0008006" key="3">
    <source>
        <dbReference type="Google" id="ProtNLM"/>
    </source>
</evidence>
<gene>
    <name evidence="1" type="ORF">SE17_01195</name>
</gene>
<comment type="caution">
    <text evidence="1">The sequence shown here is derived from an EMBL/GenBank/DDBJ whole genome shotgun (WGS) entry which is preliminary data.</text>
</comment>
<protein>
    <recommendedName>
        <fullName evidence="3">IPT/TIG domain-containing protein</fullName>
    </recommendedName>
</protein>
<proteinExistence type="predicted"/>
<keyword evidence="2" id="KW-1185">Reference proteome</keyword>
<evidence type="ECO:0000313" key="2">
    <source>
        <dbReference type="Proteomes" id="UP000050509"/>
    </source>
</evidence>
<dbReference type="Proteomes" id="UP000050509">
    <property type="component" value="Unassembled WGS sequence"/>
</dbReference>
<accession>A0A0P9FNI7</accession>
<dbReference type="EMBL" id="LJCR01000011">
    <property type="protein sequence ID" value="KPV54856.1"/>
    <property type="molecule type" value="Genomic_DNA"/>
</dbReference>
<name>A0A0P9FNI7_9CHLR</name>
<dbReference type="AlphaFoldDB" id="A0A0P9FNI7"/>